<comment type="caution">
    <text evidence="1">The sequence shown here is derived from an EMBL/GenBank/DDBJ whole genome shotgun (WGS) entry which is preliminary data.</text>
</comment>
<keyword evidence="2" id="KW-1185">Reference proteome</keyword>
<dbReference type="EMBL" id="CAWUPB010000994">
    <property type="protein sequence ID" value="CAK7336398.1"/>
    <property type="molecule type" value="Genomic_DNA"/>
</dbReference>
<dbReference type="Proteomes" id="UP001314170">
    <property type="component" value="Unassembled WGS sequence"/>
</dbReference>
<gene>
    <name evidence="1" type="ORF">DCAF_LOCUS11406</name>
</gene>
<sequence>MPRKNNSDVEVFEGEEEEEDGCKIVEWSGVDEDRRMLIWINLPFHIFNKPRIGLQDLFATLPTEKKLGCSFPLFLQRTGILFLPLEGLFSCNPS</sequence>
<proteinExistence type="predicted"/>
<evidence type="ECO:0008006" key="3">
    <source>
        <dbReference type="Google" id="ProtNLM"/>
    </source>
</evidence>
<protein>
    <recommendedName>
        <fullName evidence="3">DUF4283 domain-containing protein</fullName>
    </recommendedName>
</protein>
<evidence type="ECO:0000313" key="1">
    <source>
        <dbReference type="EMBL" id="CAK7336398.1"/>
    </source>
</evidence>
<evidence type="ECO:0000313" key="2">
    <source>
        <dbReference type="Proteomes" id="UP001314170"/>
    </source>
</evidence>
<reference evidence="1 2" key="1">
    <citation type="submission" date="2024-01" db="EMBL/GenBank/DDBJ databases">
        <authorList>
            <person name="Waweru B."/>
        </authorList>
    </citation>
    <scope>NUCLEOTIDE SEQUENCE [LARGE SCALE GENOMIC DNA]</scope>
</reference>
<accession>A0AAV1RKZ1</accession>
<name>A0AAV1RKZ1_9ROSI</name>
<dbReference type="AlphaFoldDB" id="A0AAV1RKZ1"/>
<organism evidence="1 2">
    <name type="scientific">Dovyalis caffra</name>
    <dbReference type="NCBI Taxonomy" id="77055"/>
    <lineage>
        <taxon>Eukaryota</taxon>
        <taxon>Viridiplantae</taxon>
        <taxon>Streptophyta</taxon>
        <taxon>Embryophyta</taxon>
        <taxon>Tracheophyta</taxon>
        <taxon>Spermatophyta</taxon>
        <taxon>Magnoliopsida</taxon>
        <taxon>eudicotyledons</taxon>
        <taxon>Gunneridae</taxon>
        <taxon>Pentapetalae</taxon>
        <taxon>rosids</taxon>
        <taxon>fabids</taxon>
        <taxon>Malpighiales</taxon>
        <taxon>Salicaceae</taxon>
        <taxon>Flacourtieae</taxon>
        <taxon>Dovyalis</taxon>
    </lineage>
</organism>